<feature type="domain" description="DH" evidence="3">
    <location>
        <begin position="99"/>
        <end position="301"/>
    </location>
</feature>
<dbReference type="Pfam" id="PF00621">
    <property type="entry name" value="RhoGEF"/>
    <property type="match status" value="1"/>
</dbReference>
<dbReference type="AlphaFoldDB" id="A0AAD5E910"/>
<dbReference type="SMART" id="SM00233">
    <property type="entry name" value="PH"/>
    <property type="match status" value="1"/>
</dbReference>
<dbReference type="PROSITE" id="PS50003">
    <property type="entry name" value="PH_DOMAIN"/>
    <property type="match status" value="1"/>
</dbReference>
<reference evidence="4" key="2">
    <citation type="journal article" date="2022" name="Proc. Natl. Acad. Sci. U.S.A.">
        <title>Diploid-dominant life cycles characterize the early evolution of Fungi.</title>
        <authorList>
            <person name="Amses K.R."/>
            <person name="Simmons D.R."/>
            <person name="Longcore J.E."/>
            <person name="Mondo S.J."/>
            <person name="Seto K."/>
            <person name="Jeronimo G.H."/>
            <person name="Bonds A.E."/>
            <person name="Quandt C.A."/>
            <person name="Davis W.J."/>
            <person name="Chang Y."/>
            <person name="Federici B.A."/>
            <person name="Kuo A."/>
            <person name="LaButti K."/>
            <person name="Pangilinan J."/>
            <person name="Andreopoulos W."/>
            <person name="Tritt A."/>
            <person name="Riley R."/>
            <person name="Hundley H."/>
            <person name="Johnson J."/>
            <person name="Lipzen A."/>
            <person name="Barry K."/>
            <person name="Lang B.F."/>
            <person name="Cuomo C.A."/>
            <person name="Buchler N.E."/>
            <person name="Grigoriev I.V."/>
            <person name="Spatafora J.W."/>
            <person name="Stajich J.E."/>
            <person name="James T.Y."/>
        </authorList>
    </citation>
    <scope>NUCLEOTIDE SEQUENCE</scope>
    <source>
        <strain evidence="4">AG</strain>
    </source>
</reference>
<dbReference type="Gene3D" id="1.20.900.10">
    <property type="entry name" value="Dbl homology (DH) domain"/>
    <property type="match status" value="1"/>
</dbReference>
<sequence>MDVLSDINSSHVLVPELEKAASRRAYANFQYSWSKRTMLALVDSSQTTQRSLQRQLSLSENSSCTSCDLNSETSTDCTTPTSIGQMPEDLVFRRKQSIKRTYAFNELIDTERVYVTDLRVMVETYFNAMQKQSWITTEDLRIIARNIKDILEVHVRLLAKLEACSQNYHWENIHNRYCQLADVFVTMGPSFMVYAEFCGSHSKATKICANYQARPEWISFSKMCLLESDTATMNDEASSTASASTRLHLDDYLIKPIQRICRYQLLLKEILKSTDMASLEYEKLKHAYDIMQTIVTSVDERKNQRDLADRSQVFLDRLEDDWRLAKSFVSSLGNISMSGALEVTYAADRLSATKTRYMGCFLYSTYMIIVKAKKNSIYEAKHWFPINIFEVRDLPDTEGLSLSSFMLVSNGHMFEFSASCQQEKILWMKSLRSNILSSQLTIEEAMRTDGIGKSVPVSFYYKSSNSSFPLRTSKSQSSIAVATKKEDPDSTPIRRSRSITVQCSKSIDNLIFAAGYHSMSFGAKPIINPSRRSSVDQIFRSRSILKRSDDIESNYTIELFSTTPSPTESTVEHQDGGTFISGSTLLTVKRISQPRLAQQYSIKNAIDQKFLDVCTPDYLSSRAWYTRERNAGVTLKKRKSLPFIRPSSSAMSLSAVNVKRRTSDVGHSGRRNSLDKIMKVTPLDDYIAFQKSIVSQRTEAARRPSLTSQAIRNSWSKGSGSSRSKADAANIHKNRGNSGIADGEDEEDEDVVAPWEQTKPAVIGSEERNTYFQADLPKNAVLASEKLVLSPSKQCLGNLGIASGFAHNQERDPEITKSDGRRISQTLNFCKPKRAISAPPISPKTTRAQRSQRSTSLLVPKSINPVPLSEVPHPTMKRASLPPPLGRTIEISQPTSFAYSSTPPSTPKSAFFDSFKLKQILWWK</sequence>
<dbReference type="Gene3D" id="2.30.29.30">
    <property type="entry name" value="Pleckstrin-homology domain (PH domain)/Phosphotyrosine-binding domain (PTB)"/>
    <property type="match status" value="1"/>
</dbReference>
<dbReference type="RefSeq" id="XP_051444357.1">
    <property type="nucleotide sequence ID" value="XM_051593382.1"/>
</dbReference>
<dbReference type="InterPro" id="IPR000219">
    <property type="entry name" value="DH_dom"/>
</dbReference>
<feature type="domain" description="PH" evidence="2">
    <location>
        <begin position="334"/>
        <end position="436"/>
    </location>
</feature>
<dbReference type="GO" id="GO:0005829">
    <property type="term" value="C:cytosol"/>
    <property type="evidence" value="ECO:0007669"/>
    <property type="project" value="TreeGrafter"/>
</dbReference>
<dbReference type="GeneID" id="75918724"/>
<protein>
    <recommendedName>
        <fullName evidence="6">DH domain-containing protein</fullName>
    </recommendedName>
</protein>
<proteinExistence type="predicted"/>
<dbReference type="InterPro" id="IPR035899">
    <property type="entry name" value="DBL_dom_sf"/>
</dbReference>
<dbReference type="PANTHER" id="PTHR45834">
    <property type="entry name" value="RHO GUANINE NUCLEOTIDE EXCHANGE FACTOR 9-RELATED"/>
    <property type="match status" value="1"/>
</dbReference>
<feature type="compositionally biased region" description="Low complexity" evidence="1">
    <location>
        <begin position="714"/>
        <end position="723"/>
    </location>
</feature>
<accession>A0AAD5E910</accession>
<dbReference type="GO" id="GO:0005085">
    <property type="term" value="F:guanyl-nucleotide exchange factor activity"/>
    <property type="evidence" value="ECO:0007669"/>
    <property type="project" value="InterPro"/>
</dbReference>
<reference evidence="4" key="1">
    <citation type="submission" date="2021-06" db="EMBL/GenBank/DDBJ databases">
        <authorList>
            <consortium name="DOE Joint Genome Institute"/>
            <person name="Mondo S.J."/>
            <person name="Amses K.R."/>
            <person name="Simmons D.R."/>
            <person name="Longcore J.E."/>
            <person name="Seto K."/>
            <person name="Alves G.H."/>
            <person name="Bonds A.E."/>
            <person name="Quandt C.A."/>
            <person name="Davis W.J."/>
            <person name="Chang Y."/>
            <person name="Letcher P.M."/>
            <person name="Powell M.J."/>
            <person name="Kuo A."/>
            <person name="Labutti K."/>
            <person name="Pangilinan J."/>
            <person name="Andreopoulos W."/>
            <person name="Tritt A."/>
            <person name="Riley R."/>
            <person name="Hundley H."/>
            <person name="Johnson J."/>
            <person name="Lipzen A."/>
            <person name="Barry K."/>
            <person name="Berbee M.L."/>
            <person name="Buchler N.E."/>
            <person name="Grigoriev I.V."/>
            <person name="Spatafora J.W."/>
            <person name="Stajich J.E."/>
            <person name="James T.Y."/>
        </authorList>
    </citation>
    <scope>NUCLEOTIDE SEQUENCE</scope>
    <source>
        <strain evidence="4">AG</strain>
    </source>
</reference>
<dbReference type="PANTHER" id="PTHR45834:SF3">
    <property type="entry name" value="RHO GUANINE NUCLEOTIDE EXCHANGE FACTOR 3, ISOFORM L"/>
    <property type="match status" value="1"/>
</dbReference>
<evidence type="ECO:0000313" key="4">
    <source>
        <dbReference type="EMBL" id="KAI8579353.1"/>
    </source>
</evidence>
<dbReference type="PROSITE" id="PS50010">
    <property type="entry name" value="DH_2"/>
    <property type="match status" value="1"/>
</dbReference>
<feature type="region of interest" description="Disordered" evidence="1">
    <location>
        <begin position="835"/>
        <end position="885"/>
    </location>
</feature>
<comment type="caution">
    <text evidence="4">The sequence shown here is derived from an EMBL/GenBank/DDBJ whole genome shotgun (WGS) entry which is preliminary data.</text>
</comment>
<organism evidence="4 5">
    <name type="scientific">Umbelopsis ramanniana AG</name>
    <dbReference type="NCBI Taxonomy" id="1314678"/>
    <lineage>
        <taxon>Eukaryota</taxon>
        <taxon>Fungi</taxon>
        <taxon>Fungi incertae sedis</taxon>
        <taxon>Mucoromycota</taxon>
        <taxon>Mucoromycotina</taxon>
        <taxon>Umbelopsidomycetes</taxon>
        <taxon>Umbelopsidales</taxon>
        <taxon>Umbelopsidaceae</taxon>
        <taxon>Umbelopsis</taxon>
    </lineage>
</organism>
<dbReference type="SUPFAM" id="SSF50729">
    <property type="entry name" value="PH domain-like"/>
    <property type="match status" value="1"/>
</dbReference>
<dbReference type="GO" id="GO:0035556">
    <property type="term" value="P:intracellular signal transduction"/>
    <property type="evidence" value="ECO:0007669"/>
    <property type="project" value="InterPro"/>
</dbReference>
<dbReference type="SUPFAM" id="SSF48065">
    <property type="entry name" value="DBL homology domain (DH-domain)"/>
    <property type="match status" value="1"/>
</dbReference>
<feature type="compositionally biased region" description="Acidic residues" evidence="1">
    <location>
        <begin position="742"/>
        <end position="751"/>
    </location>
</feature>
<keyword evidence="5" id="KW-1185">Reference proteome</keyword>
<evidence type="ECO:0000256" key="1">
    <source>
        <dbReference type="SAM" id="MobiDB-lite"/>
    </source>
</evidence>
<dbReference type="InterPro" id="IPR001849">
    <property type="entry name" value="PH_domain"/>
</dbReference>
<evidence type="ECO:0000259" key="3">
    <source>
        <dbReference type="PROSITE" id="PS50010"/>
    </source>
</evidence>
<dbReference type="SMART" id="SM00325">
    <property type="entry name" value="RhoGEF"/>
    <property type="match status" value="1"/>
</dbReference>
<name>A0AAD5E910_UMBRA</name>
<dbReference type="InterPro" id="IPR011993">
    <property type="entry name" value="PH-like_dom_sf"/>
</dbReference>
<evidence type="ECO:0000259" key="2">
    <source>
        <dbReference type="PROSITE" id="PS50003"/>
    </source>
</evidence>
<gene>
    <name evidence="4" type="ORF">K450DRAFT_280976</name>
</gene>
<dbReference type="InterPro" id="IPR001331">
    <property type="entry name" value="GDS_CDC24_CS"/>
</dbReference>
<dbReference type="CDD" id="cd00160">
    <property type="entry name" value="RhoGEF"/>
    <property type="match status" value="1"/>
</dbReference>
<dbReference type="EMBL" id="MU620921">
    <property type="protein sequence ID" value="KAI8579353.1"/>
    <property type="molecule type" value="Genomic_DNA"/>
</dbReference>
<dbReference type="InterPro" id="IPR053086">
    <property type="entry name" value="RhoGEF_domain"/>
</dbReference>
<evidence type="ECO:0008006" key="6">
    <source>
        <dbReference type="Google" id="ProtNLM"/>
    </source>
</evidence>
<feature type="compositionally biased region" description="Polar residues" evidence="1">
    <location>
        <begin position="843"/>
        <end position="857"/>
    </location>
</feature>
<feature type="region of interest" description="Disordered" evidence="1">
    <location>
        <begin position="698"/>
        <end position="752"/>
    </location>
</feature>
<dbReference type="PROSITE" id="PS00741">
    <property type="entry name" value="DH_1"/>
    <property type="match status" value="1"/>
</dbReference>
<dbReference type="Proteomes" id="UP001206595">
    <property type="component" value="Unassembled WGS sequence"/>
</dbReference>
<evidence type="ECO:0000313" key="5">
    <source>
        <dbReference type="Proteomes" id="UP001206595"/>
    </source>
</evidence>